<dbReference type="SMART" id="SM00066">
    <property type="entry name" value="GAL4"/>
    <property type="match status" value="1"/>
</dbReference>
<keyword evidence="1" id="KW-0479">Metal-binding</keyword>
<feature type="region of interest" description="Disordered" evidence="6">
    <location>
        <begin position="143"/>
        <end position="178"/>
    </location>
</feature>
<evidence type="ECO:0000256" key="2">
    <source>
        <dbReference type="ARBA" id="ARBA00023015"/>
    </source>
</evidence>
<dbReference type="Proteomes" id="UP000191500">
    <property type="component" value="Unassembled WGS sequence"/>
</dbReference>
<proteinExistence type="predicted"/>
<keyword evidence="9" id="KW-1185">Reference proteome</keyword>
<evidence type="ECO:0000256" key="4">
    <source>
        <dbReference type="ARBA" id="ARBA00023163"/>
    </source>
</evidence>
<dbReference type="STRING" id="36646.A0A1V6UNE0"/>
<dbReference type="PANTHER" id="PTHR47424">
    <property type="entry name" value="REGULATORY PROTEIN GAL4"/>
    <property type="match status" value="1"/>
</dbReference>
<dbReference type="SMART" id="SM00906">
    <property type="entry name" value="Fungal_trans"/>
    <property type="match status" value="1"/>
</dbReference>
<dbReference type="GO" id="GO:0005634">
    <property type="term" value="C:nucleus"/>
    <property type="evidence" value="ECO:0007669"/>
    <property type="project" value="TreeGrafter"/>
</dbReference>
<comment type="caution">
    <text evidence="8">The sequence shown here is derived from an EMBL/GenBank/DDBJ whole genome shotgun (WGS) entry which is preliminary data.</text>
</comment>
<dbReference type="GO" id="GO:0000435">
    <property type="term" value="P:positive regulation of transcription from RNA polymerase II promoter by galactose"/>
    <property type="evidence" value="ECO:0007669"/>
    <property type="project" value="TreeGrafter"/>
</dbReference>
<dbReference type="PANTHER" id="PTHR47424:SF4">
    <property type="entry name" value="ZN(II)2CYS6 TRANSCRIPTION FACTOR (EUROFUNG)"/>
    <property type="match status" value="1"/>
</dbReference>
<dbReference type="InterPro" id="IPR051127">
    <property type="entry name" value="Fungal_SecMet_Regulators"/>
</dbReference>
<dbReference type="CDD" id="cd12148">
    <property type="entry name" value="fungal_TF_MHR"/>
    <property type="match status" value="1"/>
</dbReference>
<protein>
    <recommendedName>
        <fullName evidence="7">Zn(2)-C6 fungal-type domain-containing protein</fullName>
    </recommendedName>
</protein>
<name>A0A1V6UNE0_9EURO</name>
<evidence type="ECO:0000256" key="5">
    <source>
        <dbReference type="ARBA" id="ARBA00023242"/>
    </source>
</evidence>
<evidence type="ECO:0000256" key="1">
    <source>
        <dbReference type="ARBA" id="ARBA00022723"/>
    </source>
</evidence>
<dbReference type="AlphaFoldDB" id="A0A1V6UNE0"/>
<keyword evidence="4" id="KW-0804">Transcription</keyword>
<sequence>MMYSFHMENSSPQEHPRIPKPKRCKISVACNVCKAKKTKCDGARPVCGPCSKRKQGPEACIYRGADRVSPSSGMHSDTALEKAAIDSAFCNTEQPRDIRCPNNYSPNENDDEASLYGGVVPDGSLFGASSGVHILHEVGNTPCSKRGFENKEKERSGMSPRPLERLPKLQKKEANREPSDMQFVLPTRKVADNLLSLYWDYVDSAYPWLNRSFIENAYETLWTNDGETSMNERAFHCILNLIFAISCVASQTPTPLSRYQSSVTFFERAQGLMSYDLMEVYNFEIIQILLLTAVYLQHDKTPQKSFRSIGMAIHVAQDLGLHLPATIETINDSRERDLACRVWNGCIMMDRIASMTFGCAPKVSQAVAKKGLDTLVLHSMEFGGTGNTTLPSKAKFYISFCQLHHIIGDVLETFYNSIDYKADLGSSRDFNGVKLNSPLSFEKFTSLFRIESDLCNWAESLHSYFRMPSNLEDPTPTKHITRQANVLRARYLSVRLLLFRPFLSQVHHSKAENAPGVNLYSEAQIIGNVVLQCQIQCVKAAEDMIGFIIRNLPEQTQAYILPSNWYTVSYIYMAVTILLAAQMSPQIVEHFSLARLKNLLQKARDILKEYEKNAALASRCSSVLKLIQENIDMRGSGTDYAAGEGPQDAINHDNTMIQGATMEGQESQTNLENLAWLENYAFDWNDWPLFFAQLDDETGPAERWGMQQ</sequence>
<dbReference type="PROSITE" id="PS50048">
    <property type="entry name" value="ZN2_CY6_FUNGAL_2"/>
    <property type="match status" value="1"/>
</dbReference>
<keyword evidence="3" id="KW-0238">DNA-binding</keyword>
<dbReference type="InterPro" id="IPR007219">
    <property type="entry name" value="XnlR_reg_dom"/>
</dbReference>
<evidence type="ECO:0000256" key="3">
    <source>
        <dbReference type="ARBA" id="ARBA00023125"/>
    </source>
</evidence>
<reference evidence="9" key="1">
    <citation type="journal article" date="2017" name="Nat. Microbiol.">
        <title>Global analysis of biosynthetic gene clusters reveals vast potential of secondary metabolite production in Penicillium species.</title>
        <authorList>
            <person name="Nielsen J.C."/>
            <person name="Grijseels S."/>
            <person name="Prigent S."/>
            <person name="Ji B."/>
            <person name="Dainat J."/>
            <person name="Nielsen K.F."/>
            <person name="Frisvad J.C."/>
            <person name="Workman M."/>
            <person name="Nielsen J."/>
        </authorList>
    </citation>
    <scope>NUCLEOTIDE SEQUENCE [LARGE SCALE GENOMIC DNA]</scope>
    <source>
        <strain evidence="9">IBT 31321</strain>
    </source>
</reference>
<evidence type="ECO:0000313" key="9">
    <source>
        <dbReference type="Proteomes" id="UP000191500"/>
    </source>
</evidence>
<dbReference type="InterPro" id="IPR036864">
    <property type="entry name" value="Zn2-C6_fun-type_DNA-bd_sf"/>
</dbReference>
<gene>
    <name evidence="8" type="ORF">PENCOP_c006G03065</name>
</gene>
<dbReference type="GO" id="GO:0006351">
    <property type="term" value="P:DNA-templated transcription"/>
    <property type="evidence" value="ECO:0007669"/>
    <property type="project" value="InterPro"/>
</dbReference>
<evidence type="ECO:0000259" key="7">
    <source>
        <dbReference type="PROSITE" id="PS50048"/>
    </source>
</evidence>
<accession>A0A1V6UNE0</accession>
<dbReference type="GO" id="GO:0008270">
    <property type="term" value="F:zinc ion binding"/>
    <property type="evidence" value="ECO:0007669"/>
    <property type="project" value="InterPro"/>
</dbReference>
<feature type="domain" description="Zn(2)-C6 fungal-type" evidence="7">
    <location>
        <begin position="29"/>
        <end position="62"/>
    </location>
</feature>
<dbReference type="SUPFAM" id="SSF57701">
    <property type="entry name" value="Zn2/Cys6 DNA-binding domain"/>
    <property type="match status" value="1"/>
</dbReference>
<dbReference type="Pfam" id="PF04082">
    <property type="entry name" value="Fungal_trans"/>
    <property type="match status" value="1"/>
</dbReference>
<keyword evidence="2" id="KW-0805">Transcription regulation</keyword>
<evidence type="ECO:0000313" key="8">
    <source>
        <dbReference type="EMBL" id="OQE39934.1"/>
    </source>
</evidence>
<dbReference type="EMBL" id="MDDG01000006">
    <property type="protein sequence ID" value="OQE39934.1"/>
    <property type="molecule type" value="Genomic_DNA"/>
</dbReference>
<dbReference type="CDD" id="cd00067">
    <property type="entry name" value="GAL4"/>
    <property type="match status" value="1"/>
</dbReference>
<dbReference type="Pfam" id="PF00172">
    <property type="entry name" value="Zn_clus"/>
    <property type="match status" value="1"/>
</dbReference>
<organism evidence="8 9">
    <name type="scientific">Penicillium coprophilum</name>
    <dbReference type="NCBI Taxonomy" id="36646"/>
    <lineage>
        <taxon>Eukaryota</taxon>
        <taxon>Fungi</taxon>
        <taxon>Dikarya</taxon>
        <taxon>Ascomycota</taxon>
        <taxon>Pezizomycotina</taxon>
        <taxon>Eurotiomycetes</taxon>
        <taxon>Eurotiomycetidae</taxon>
        <taxon>Eurotiales</taxon>
        <taxon>Aspergillaceae</taxon>
        <taxon>Penicillium</taxon>
    </lineage>
</organism>
<dbReference type="InterPro" id="IPR001138">
    <property type="entry name" value="Zn2Cys6_DnaBD"/>
</dbReference>
<evidence type="ECO:0000256" key="6">
    <source>
        <dbReference type="SAM" id="MobiDB-lite"/>
    </source>
</evidence>
<dbReference type="GO" id="GO:0000978">
    <property type="term" value="F:RNA polymerase II cis-regulatory region sequence-specific DNA binding"/>
    <property type="evidence" value="ECO:0007669"/>
    <property type="project" value="TreeGrafter"/>
</dbReference>
<dbReference type="Gene3D" id="4.10.240.10">
    <property type="entry name" value="Zn(2)-C6 fungal-type DNA-binding domain"/>
    <property type="match status" value="1"/>
</dbReference>
<keyword evidence="5" id="KW-0539">Nucleus</keyword>
<feature type="compositionally biased region" description="Basic and acidic residues" evidence="6">
    <location>
        <begin position="146"/>
        <end position="178"/>
    </location>
</feature>
<dbReference type="GO" id="GO:0000981">
    <property type="term" value="F:DNA-binding transcription factor activity, RNA polymerase II-specific"/>
    <property type="evidence" value="ECO:0007669"/>
    <property type="project" value="InterPro"/>
</dbReference>